<accession>A0A3M2LYL7</accession>
<proteinExistence type="predicted"/>
<sequence>MAVLDLKQATGRTYRDIARLIHSSRASLQRLASGKTRFVDRETVLKVHELAEQLSGPQSITKAYLQDLLQRVHEEALAAAAKPASEAAEDLQGEGPAAPVAGTGIPRGAPVPVPGWDRRNDSELDLGWPVDELAVHLDNDRFEHAMGMLDYAGGEAPAVESAAAIQACRTRGFGEAAETLLRKVRSRPADDVLRVIGHLISVGDYLDAQALTPVSHITRPRVRRNPICLHCAKCLART</sequence>
<protein>
    <submittedName>
        <fullName evidence="2">Uncharacterized protein</fullName>
    </submittedName>
</protein>
<gene>
    <name evidence="2" type="ORF">EBO15_18980</name>
</gene>
<evidence type="ECO:0000256" key="1">
    <source>
        <dbReference type="SAM" id="MobiDB-lite"/>
    </source>
</evidence>
<feature type="region of interest" description="Disordered" evidence="1">
    <location>
        <begin position="81"/>
        <end position="113"/>
    </location>
</feature>
<dbReference type="OrthoDB" id="5193283at2"/>
<evidence type="ECO:0000313" key="2">
    <source>
        <dbReference type="EMBL" id="RMI42529.1"/>
    </source>
</evidence>
<dbReference type="EMBL" id="RFFG01000032">
    <property type="protein sequence ID" value="RMI42529.1"/>
    <property type="molecule type" value="Genomic_DNA"/>
</dbReference>
<organism evidence="2 3">
    <name type="scientific">Actinomadura harenae</name>
    <dbReference type="NCBI Taxonomy" id="2483351"/>
    <lineage>
        <taxon>Bacteria</taxon>
        <taxon>Bacillati</taxon>
        <taxon>Actinomycetota</taxon>
        <taxon>Actinomycetes</taxon>
        <taxon>Streptosporangiales</taxon>
        <taxon>Thermomonosporaceae</taxon>
        <taxon>Actinomadura</taxon>
    </lineage>
</organism>
<reference evidence="2 3" key="1">
    <citation type="submission" date="2018-10" db="EMBL/GenBank/DDBJ databases">
        <title>Isolation from soil.</title>
        <authorList>
            <person name="Hu J."/>
        </authorList>
    </citation>
    <scope>NUCLEOTIDE SEQUENCE [LARGE SCALE GENOMIC DNA]</scope>
    <source>
        <strain evidence="2 3">NEAU-Ht49</strain>
    </source>
</reference>
<dbReference type="AlphaFoldDB" id="A0A3M2LYL7"/>
<evidence type="ECO:0000313" key="3">
    <source>
        <dbReference type="Proteomes" id="UP000282674"/>
    </source>
</evidence>
<dbReference type="RefSeq" id="WP_122195748.1">
    <property type="nucleotide sequence ID" value="NZ_JBHSKC010000007.1"/>
</dbReference>
<name>A0A3M2LYL7_9ACTN</name>
<dbReference type="Proteomes" id="UP000282674">
    <property type="component" value="Unassembled WGS sequence"/>
</dbReference>
<keyword evidence="3" id="KW-1185">Reference proteome</keyword>
<comment type="caution">
    <text evidence="2">The sequence shown here is derived from an EMBL/GenBank/DDBJ whole genome shotgun (WGS) entry which is preliminary data.</text>
</comment>